<name>A0A1Z2XRS4_9FIRM</name>
<dbReference type="EMBL" id="CP065321">
    <property type="protein sequence ID" value="QQR30393.1"/>
    <property type="molecule type" value="Genomic_DNA"/>
</dbReference>
<gene>
    <name evidence="2" type="ORF">ADH66_10915</name>
    <name evidence="3" type="ORF">I5Q82_01225</name>
</gene>
<evidence type="ECO:0000256" key="1">
    <source>
        <dbReference type="SAM" id="SignalP"/>
    </source>
</evidence>
<dbReference type="RefSeq" id="WP_066540942.1">
    <property type="nucleotide sequence ID" value="NZ_CP021422.1"/>
</dbReference>
<accession>A0A1Z2XRS4</accession>
<protein>
    <submittedName>
        <fullName evidence="3">Uncharacterized protein</fullName>
    </submittedName>
</protein>
<dbReference type="Gene3D" id="2.60.120.380">
    <property type="match status" value="1"/>
</dbReference>
<reference evidence="2" key="1">
    <citation type="journal article" date="2017" name="Genome Announc.">
        <title>High-Quality Whole-Genome Sequences of the Oligo-Mouse-Microbiota Bacterial Community.</title>
        <authorList>
            <person name="Garzetti D."/>
            <person name="Brugiroux S."/>
            <person name="Bunk B."/>
            <person name="Pukall R."/>
            <person name="McCoy K.D."/>
            <person name="Macpherson A.J."/>
            <person name="Stecher B."/>
        </authorList>
    </citation>
    <scope>NUCLEOTIDE SEQUENCE</scope>
    <source>
        <strain evidence="2">KB18</strain>
    </source>
</reference>
<dbReference type="AlphaFoldDB" id="A0A1Z2XRS4"/>
<dbReference type="KEGG" id="amur:ADH66_10915"/>
<evidence type="ECO:0000313" key="4">
    <source>
        <dbReference type="Proteomes" id="UP000196710"/>
    </source>
</evidence>
<keyword evidence="4" id="KW-1185">Reference proteome</keyword>
<evidence type="ECO:0000313" key="3">
    <source>
        <dbReference type="EMBL" id="QQR30393.1"/>
    </source>
</evidence>
<reference evidence="4" key="2">
    <citation type="submission" date="2017-05" db="EMBL/GenBank/DDBJ databases">
        <title>Improved OligoMM genomes.</title>
        <authorList>
            <person name="Garzetti D."/>
        </authorList>
    </citation>
    <scope>NUCLEOTIDE SEQUENCE [LARGE SCALE GENOMIC DNA]</scope>
    <source>
        <strain evidence="4">KB18</strain>
    </source>
</reference>
<reference evidence="3 5" key="3">
    <citation type="submission" date="2020-11" db="EMBL/GenBank/DDBJ databases">
        <title>Closed and high quality bacterial genomes of the OMM12 community.</title>
        <authorList>
            <person name="Marbouty M."/>
            <person name="Lamy-Besnier Q."/>
            <person name="Debarbieux L."/>
            <person name="Koszul R."/>
        </authorList>
    </citation>
    <scope>NUCLEOTIDE SEQUENCE [LARGE SCALE GENOMIC DNA]</scope>
    <source>
        <strain evidence="3 5">KB18</strain>
    </source>
</reference>
<evidence type="ECO:0000313" key="2">
    <source>
        <dbReference type="EMBL" id="ASB41120.1"/>
    </source>
</evidence>
<dbReference type="Proteomes" id="UP000196710">
    <property type="component" value="Chromosome"/>
</dbReference>
<feature type="chain" id="PRO_5044568677" evidence="1">
    <location>
        <begin position="28"/>
        <end position="579"/>
    </location>
</feature>
<feature type="signal peptide" evidence="1">
    <location>
        <begin position="1"/>
        <end position="27"/>
    </location>
</feature>
<keyword evidence="1" id="KW-0732">Signal</keyword>
<sequence length="579" mass="64315">MKHSMSAQIFSLLLAVLFVFCGIPAIAAEPQQESTDQVVSTNIPAIDKNGPSIEKDQGNIVLQENITSSTARLEQIELSPELKESLYSKSNIQTQGDSITPRQAPINNSDVYIINQESLRDGFLTTGTNLLIATKIGGVILAPGPDEAHLETSVYDGFVIGYEDDGSTAGYIVNFFIEGHYEFAYAFVNSNGEWSEAVGYEFDVLPQGVFETIEGTLPDSDTVDTHEITVDYDASSSYTIGMLRTGTNGFVTTVYDEAGEKVNSAECSDPSSSQRIRTSIDLPKPDGITGDYTYTVEVKAKSSGKTNIGYKLAYGSYTEKAHLFEGFFNMVYLPYYHTVRDTSKVEAEYSSSHLASDIGDYYLFDVSGNEKETITMTTTYDNYRYKVLNAHTLETIIDTKQAAAFRDPDLGRSYYLRTDRPLDKGTYILVVYKVRDTAYPGIYSIAVGQPKVKFAESKVTISPKSVVKGETYEWDLEMASPNGRAAYLDVVFYSASGAGWPIEGGYYSFRPSNSNTWFRNPQTFFPEIKFNFQDPSKAVYRADGKFSFAFTANKTGAYKGSKLSIRYYYEIGQPESWPQ</sequence>
<proteinExistence type="predicted"/>
<dbReference type="Proteomes" id="UP000596035">
    <property type="component" value="Chromosome"/>
</dbReference>
<evidence type="ECO:0000313" key="5">
    <source>
        <dbReference type="Proteomes" id="UP000596035"/>
    </source>
</evidence>
<dbReference type="EMBL" id="CP021422">
    <property type="protein sequence ID" value="ASB41120.1"/>
    <property type="molecule type" value="Genomic_DNA"/>
</dbReference>
<organism evidence="3 5">
    <name type="scientific">Acutalibacter muris</name>
    <dbReference type="NCBI Taxonomy" id="1796620"/>
    <lineage>
        <taxon>Bacteria</taxon>
        <taxon>Bacillati</taxon>
        <taxon>Bacillota</taxon>
        <taxon>Clostridia</taxon>
        <taxon>Eubacteriales</taxon>
        <taxon>Acutalibacteraceae</taxon>
        <taxon>Acutalibacter</taxon>
    </lineage>
</organism>